<evidence type="ECO:0000256" key="1">
    <source>
        <dbReference type="ARBA" id="ARBA00023002"/>
    </source>
</evidence>
<accession>A0ABV7I468</accession>
<organism evidence="4 5">
    <name type="scientific">Ciceribacter thiooxidans</name>
    <dbReference type="NCBI Taxonomy" id="1969821"/>
    <lineage>
        <taxon>Bacteria</taxon>
        <taxon>Pseudomonadati</taxon>
        <taxon>Pseudomonadota</taxon>
        <taxon>Alphaproteobacteria</taxon>
        <taxon>Hyphomicrobiales</taxon>
        <taxon>Rhizobiaceae</taxon>
        <taxon>Ciceribacter</taxon>
    </lineage>
</organism>
<dbReference type="Gene3D" id="3.40.50.720">
    <property type="entry name" value="NAD(P)-binding Rossmann-like Domain"/>
    <property type="match status" value="1"/>
</dbReference>
<feature type="domain" description="Gfo/Idh/MocA-like oxidoreductase N-terminal" evidence="2">
    <location>
        <begin position="16"/>
        <end position="132"/>
    </location>
</feature>
<evidence type="ECO:0000313" key="4">
    <source>
        <dbReference type="EMBL" id="MFC3165432.1"/>
    </source>
</evidence>
<comment type="caution">
    <text evidence="4">The sequence shown here is derived from an EMBL/GenBank/DDBJ whole genome shotgun (WGS) entry which is preliminary data.</text>
</comment>
<dbReference type="InterPro" id="IPR055170">
    <property type="entry name" value="GFO_IDH_MocA-like_dom"/>
</dbReference>
<dbReference type="InterPro" id="IPR050463">
    <property type="entry name" value="Gfo/Idh/MocA_oxidrdct_glycsds"/>
</dbReference>
<evidence type="ECO:0000313" key="5">
    <source>
        <dbReference type="Proteomes" id="UP001595647"/>
    </source>
</evidence>
<dbReference type="PANTHER" id="PTHR43818:SF11">
    <property type="entry name" value="BCDNA.GH03377"/>
    <property type="match status" value="1"/>
</dbReference>
<dbReference type="InterPro" id="IPR036291">
    <property type="entry name" value="NAD(P)-bd_dom_sf"/>
</dbReference>
<sequence>MAYPITRPVPQEIGRRIAFLGVGWIGLSRLQAMVDTGLCRKVVLCDPSDERIAEACRAAPAAECVSSFDALLDRDLDGVVIATPSAVHAEQALRAIDRGLAVFCQKPLARTADEVRTVIAAAKARNVLLGVDLSYRHAEGVRVLRDRVRGGQLGRIFDVELVFHNAYGPDKAWFYDKTLSGGGCLMDLGIHLVDLALDVLDWPEVGEVRGALFAEGRRLTGAREVTEDFASATISLANGVNVRLACSWKLNAGCDAVIEASFHGTEASASFRNLAGSFYDFETVLLRGTSQERLVAPPDEWGGRAARLWLTQLAADPGYDPEIEHMAQVAETLDRIYLST</sequence>
<protein>
    <submittedName>
        <fullName evidence="4">Gfo/Idh/MocA family protein</fullName>
    </submittedName>
</protein>
<dbReference type="PANTHER" id="PTHR43818">
    <property type="entry name" value="BCDNA.GH03377"/>
    <property type="match status" value="1"/>
</dbReference>
<dbReference type="SUPFAM" id="SSF51735">
    <property type="entry name" value="NAD(P)-binding Rossmann-fold domains"/>
    <property type="match status" value="1"/>
</dbReference>
<dbReference type="Proteomes" id="UP001595647">
    <property type="component" value="Unassembled WGS sequence"/>
</dbReference>
<name>A0ABV7I468_9HYPH</name>
<dbReference type="Pfam" id="PF01408">
    <property type="entry name" value="GFO_IDH_MocA"/>
    <property type="match status" value="1"/>
</dbReference>
<gene>
    <name evidence="4" type="ORF">ACFOHV_19305</name>
</gene>
<keyword evidence="1" id="KW-0560">Oxidoreductase</keyword>
<dbReference type="Pfam" id="PF22725">
    <property type="entry name" value="GFO_IDH_MocA_C3"/>
    <property type="match status" value="1"/>
</dbReference>
<proteinExistence type="predicted"/>
<reference evidence="5" key="1">
    <citation type="journal article" date="2019" name="Int. J. Syst. Evol. Microbiol.">
        <title>The Global Catalogue of Microorganisms (GCM) 10K type strain sequencing project: providing services to taxonomists for standard genome sequencing and annotation.</title>
        <authorList>
            <consortium name="The Broad Institute Genomics Platform"/>
            <consortium name="The Broad Institute Genome Sequencing Center for Infectious Disease"/>
            <person name="Wu L."/>
            <person name="Ma J."/>
        </authorList>
    </citation>
    <scope>NUCLEOTIDE SEQUENCE [LARGE SCALE GENOMIC DNA]</scope>
    <source>
        <strain evidence="5">KCTC 52231</strain>
    </source>
</reference>
<feature type="domain" description="GFO/IDH/MocA-like oxidoreductase" evidence="3">
    <location>
        <begin position="142"/>
        <end position="269"/>
    </location>
</feature>
<dbReference type="EMBL" id="JBHRTG010000019">
    <property type="protein sequence ID" value="MFC3165432.1"/>
    <property type="molecule type" value="Genomic_DNA"/>
</dbReference>
<dbReference type="RefSeq" id="WP_244658840.1">
    <property type="nucleotide sequence ID" value="NZ_CP059897.1"/>
</dbReference>
<evidence type="ECO:0000259" key="2">
    <source>
        <dbReference type="Pfam" id="PF01408"/>
    </source>
</evidence>
<evidence type="ECO:0000259" key="3">
    <source>
        <dbReference type="Pfam" id="PF22725"/>
    </source>
</evidence>
<keyword evidence="5" id="KW-1185">Reference proteome</keyword>
<dbReference type="InterPro" id="IPR000683">
    <property type="entry name" value="Gfo/Idh/MocA-like_OxRdtase_N"/>
</dbReference>
<dbReference type="SUPFAM" id="SSF55347">
    <property type="entry name" value="Glyceraldehyde-3-phosphate dehydrogenase-like, C-terminal domain"/>
    <property type="match status" value="1"/>
</dbReference>
<dbReference type="Gene3D" id="3.30.360.10">
    <property type="entry name" value="Dihydrodipicolinate Reductase, domain 2"/>
    <property type="match status" value="1"/>
</dbReference>